<sequence length="75" mass="7998">MGSRLVRETEEIRREAAMVFDDLQAVLAAVGVKLPSLRVDWASVKTTGVVVIQLGAAAPREVAGLVEVLRKGARA</sequence>
<organism evidence="1 2">
    <name type="scientific">Streptomyces rubellomurinus (strain ATCC 31215)</name>
    <dbReference type="NCBI Taxonomy" id="359131"/>
    <lineage>
        <taxon>Bacteria</taxon>
        <taxon>Bacillati</taxon>
        <taxon>Actinomycetota</taxon>
        <taxon>Actinomycetes</taxon>
        <taxon>Kitasatosporales</taxon>
        <taxon>Streptomycetaceae</taxon>
        <taxon>Streptomyces</taxon>
    </lineage>
</organism>
<dbReference type="OrthoDB" id="4242639at2"/>
<protein>
    <submittedName>
        <fullName evidence="1">Uncharacterized protein</fullName>
    </submittedName>
</protein>
<evidence type="ECO:0000313" key="1">
    <source>
        <dbReference type="EMBL" id="KJS59633.1"/>
    </source>
</evidence>
<accession>A0A0F2T8W1</accession>
<dbReference type="EMBL" id="JZKH01000063">
    <property type="protein sequence ID" value="KJS59633.1"/>
    <property type="molecule type" value="Genomic_DNA"/>
</dbReference>
<reference evidence="1 2" key="1">
    <citation type="submission" date="2015-02" db="EMBL/GenBank/DDBJ databases">
        <authorList>
            <person name="Ju K.-S."/>
            <person name="Doroghazi J.R."/>
            <person name="Metcalf W."/>
        </authorList>
    </citation>
    <scope>NUCLEOTIDE SEQUENCE [LARGE SCALE GENOMIC DNA]</scope>
    <source>
        <strain evidence="1 2">ATCC 31215</strain>
    </source>
</reference>
<name>A0A0F2T8W1_STRR3</name>
<gene>
    <name evidence="1" type="ORF">VM95_26195</name>
</gene>
<keyword evidence="2" id="KW-1185">Reference proteome</keyword>
<dbReference type="RefSeq" id="WP_045700959.1">
    <property type="nucleotide sequence ID" value="NZ_JZKH01000063.1"/>
</dbReference>
<dbReference type="Proteomes" id="UP000033699">
    <property type="component" value="Unassembled WGS sequence"/>
</dbReference>
<evidence type="ECO:0000313" key="2">
    <source>
        <dbReference type="Proteomes" id="UP000033699"/>
    </source>
</evidence>
<comment type="caution">
    <text evidence="1">The sequence shown here is derived from an EMBL/GenBank/DDBJ whole genome shotgun (WGS) entry which is preliminary data.</text>
</comment>
<proteinExistence type="predicted"/>
<dbReference type="AlphaFoldDB" id="A0A0F2T8W1"/>
<dbReference type="PATRIC" id="fig|359131.3.peg.6433"/>